<reference evidence="3 4" key="1">
    <citation type="submission" date="2017-02" db="EMBL/GenBank/DDBJ databases">
        <title>Natronthermophilus aegyptiacus gen. nov.,sp. nov., an aerobic, extremely halophilic alkalithermophilic archaeon isolated from the athalassohaline Wadi An Natrun, Egypt.</title>
        <authorList>
            <person name="Zhao B."/>
        </authorList>
    </citation>
    <scope>NUCLEOTIDE SEQUENCE [LARGE SCALE GENOMIC DNA]</scope>
    <source>
        <strain evidence="3 4">CGMCC 1.3597</strain>
    </source>
</reference>
<dbReference type="InterPro" id="IPR051267">
    <property type="entry name" value="STEAP_metalloreductase"/>
</dbReference>
<evidence type="ECO:0000313" key="3">
    <source>
        <dbReference type="EMBL" id="OVE83861.1"/>
    </source>
</evidence>
<proteinExistence type="predicted"/>
<dbReference type="NCBIfam" id="TIGR01915">
    <property type="entry name" value="npdG"/>
    <property type="match status" value="1"/>
</dbReference>
<evidence type="ECO:0000259" key="2">
    <source>
        <dbReference type="Pfam" id="PF03807"/>
    </source>
</evidence>
<feature type="domain" description="Pyrroline-5-carboxylate reductase catalytic N-terminal" evidence="2">
    <location>
        <begin position="3"/>
        <end position="105"/>
    </location>
</feature>
<dbReference type="Pfam" id="PF03807">
    <property type="entry name" value="F420_oxidored"/>
    <property type="match status" value="1"/>
</dbReference>
<dbReference type="Gene3D" id="3.40.50.720">
    <property type="entry name" value="NAD(P)-binding Rossmann-like Domain"/>
    <property type="match status" value="1"/>
</dbReference>
<dbReference type="Proteomes" id="UP000196084">
    <property type="component" value="Unassembled WGS sequence"/>
</dbReference>
<name>A0A202E6G1_9EURY</name>
<dbReference type="InterPro" id="IPR010185">
    <property type="entry name" value="NpdG"/>
</dbReference>
<dbReference type="RefSeq" id="WP_054863925.1">
    <property type="nucleotide sequence ID" value="NZ_MWPH01000003.1"/>
</dbReference>
<organism evidence="3 4">
    <name type="scientific">Natronolimnobius baerhuensis</name>
    <dbReference type="NCBI Taxonomy" id="253108"/>
    <lineage>
        <taxon>Archaea</taxon>
        <taxon>Methanobacteriati</taxon>
        <taxon>Methanobacteriota</taxon>
        <taxon>Stenosarchaea group</taxon>
        <taxon>Halobacteria</taxon>
        <taxon>Halobacteriales</taxon>
        <taxon>Natrialbaceae</taxon>
        <taxon>Natronolimnobius</taxon>
    </lineage>
</organism>
<dbReference type="SUPFAM" id="SSF51735">
    <property type="entry name" value="NAD(P)-binding Rossmann-fold domains"/>
    <property type="match status" value="1"/>
</dbReference>
<dbReference type="EMBL" id="MWPH01000003">
    <property type="protein sequence ID" value="OVE83861.1"/>
    <property type="molecule type" value="Genomic_DNA"/>
</dbReference>
<dbReference type="OrthoDB" id="8635at2157"/>
<dbReference type="GO" id="GO:0016651">
    <property type="term" value="F:oxidoreductase activity, acting on NAD(P)H"/>
    <property type="evidence" value="ECO:0007669"/>
    <property type="project" value="InterPro"/>
</dbReference>
<sequence length="221" mass="23444">MRLALLGGTGDFGEGLALRFARDTDHEILIGSRDPERAREAVTAYEDTLETHGASGSIKGFTNEMVADRADIVVLAVPPYYVGDTVDAIADKLDGDTILVSPAVGMKRDENGMHYHSPPAGSTTELVANRAPAGTPVVGTYHNLPANTLADLETEIDFDTPVVGDTDAVQMVISLTNEVEGLRGLAAGPLANAREVESLTPLVINITKYNSELDEAGVKWV</sequence>
<dbReference type="GO" id="GO:0015677">
    <property type="term" value="P:copper ion import"/>
    <property type="evidence" value="ECO:0007669"/>
    <property type="project" value="TreeGrafter"/>
</dbReference>
<protein>
    <submittedName>
        <fullName evidence="3">NADPH-dependent F420 reductase</fullName>
    </submittedName>
</protein>
<dbReference type="InterPro" id="IPR028939">
    <property type="entry name" value="P5C_Rdtase_cat_N"/>
</dbReference>
<keyword evidence="1" id="KW-0560">Oxidoreductase</keyword>
<evidence type="ECO:0000256" key="1">
    <source>
        <dbReference type="ARBA" id="ARBA00023002"/>
    </source>
</evidence>
<dbReference type="AlphaFoldDB" id="A0A202E6G1"/>
<dbReference type="PANTHER" id="PTHR14239">
    <property type="entry name" value="DUDULIN-RELATED"/>
    <property type="match status" value="1"/>
</dbReference>
<gene>
    <name evidence="3" type="ORF">B2G88_15725</name>
</gene>
<dbReference type="GO" id="GO:0050661">
    <property type="term" value="F:NADP binding"/>
    <property type="evidence" value="ECO:0007669"/>
    <property type="project" value="InterPro"/>
</dbReference>
<comment type="caution">
    <text evidence="3">The sequence shown here is derived from an EMBL/GenBank/DDBJ whole genome shotgun (WGS) entry which is preliminary data.</text>
</comment>
<dbReference type="PANTHER" id="PTHR14239:SF0">
    <property type="entry name" value="F420-DEPENDENT NADP REDUCTASE"/>
    <property type="match status" value="1"/>
</dbReference>
<dbReference type="GO" id="GO:0005886">
    <property type="term" value="C:plasma membrane"/>
    <property type="evidence" value="ECO:0007669"/>
    <property type="project" value="TreeGrafter"/>
</dbReference>
<dbReference type="GO" id="GO:0070967">
    <property type="term" value="F:coenzyme F420 binding"/>
    <property type="evidence" value="ECO:0007669"/>
    <property type="project" value="InterPro"/>
</dbReference>
<evidence type="ECO:0000313" key="4">
    <source>
        <dbReference type="Proteomes" id="UP000196084"/>
    </source>
</evidence>
<accession>A0A202E6G1</accession>
<dbReference type="InterPro" id="IPR036291">
    <property type="entry name" value="NAD(P)-bd_dom_sf"/>
</dbReference>
<dbReference type="GO" id="GO:0008823">
    <property type="term" value="F:cupric reductase (NADH) activity"/>
    <property type="evidence" value="ECO:0007669"/>
    <property type="project" value="TreeGrafter"/>
</dbReference>
<keyword evidence="4" id="KW-1185">Reference proteome</keyword>
<dbReference type="GO" id="GO:0052851">
    <property type="term" value="F:ferric-chelate reductase (NADPH) activity"/>
    <property type="evidence" value="ECO:0007669"/>
    <property type="project" value="TreeGrafter"/>
</dbReference>
<dbReference type="GO" id="GO:0006740">
    <property type="term" value="P:NADPH regeneration"/>
    <property type="evidence" value="ECO:0007669"/>
    <property type="project" value="InterPro"/>
</dbReference>